<reference evidence="2" key="1">
    <citation type="journal article" date="2023" name="J. Hazard. Mater.">
        <title>Anaerobic biodegradation of pyrene and benzo[a]pyrene by a new sulfate-reducing Desulforamulus aquiferis strain DSA.</title>
        <authorList>
            <person name="Zhang Z."/>
            <person name="Sun J."/>
            <person name="Gong X."/>
            <person name="Wang C."/>
            <person name="Wang H."/>
        </authorList>
    </citation>
    <scope>NUCLEOTIDE SEQUENCE</scope>
    <source>
        <strain evidence="2">DSA</strain>
    </source>
</reference>
<keyword evidence="3" id="KW-1185">Reference proteome</keyword>
<proteinExistence type="predicted"/>
<dbReference type="AlphaFoldDB" id="A0AAW7ZC26"/>
<reference evidence="2" key="2">
    <citation type="submission" date="2023-03" db="EMBL/GenBank/DDBJ databases">
        <authorList>
            <person name="Zhang Z."/>
        </authorList>
    </citation>
    <scope>NUCLEOTIDE SEQUENCE</scope>
    <source>
        <strain evidence="2">DSA</strain>
    </source>
</reference>
<evidence type="ECO:0000313" key="3">
    <source>
        <dbReference type="Proteomes" id="UP001172911"/>
    </source>
</evidence>
<comment type="caution">
    <text evidence="2">The sequence shown here is derived from an EMBL/GenBank/DDBJ whole genome shotgun (WGS) entry which is preliminary data.</text>
</comment>
<keyword evidence="1" id="KW-0472">Membrane</keyword>
<feature type="transmembrane region" description="Helical" evidence="1">
    <location>
        <begin position="20"/>
        <end position="38"/>
    </location>
</feature>
<evidence type="ECO:0000313" key="2">
    <source>
        <dbReference type="EMBL" id="MDO7787234.1"/>
    </source>
</evidence>
<name>A0AAW7ZC26_9FIRM</name>
<gene>
    <name evidence="2" type="ORF">P6N53_08380</name>
</gene>
<accession>A0AAW7ZC26</accession>
<evidence type="ECO:0000256" key="1">
    <source>
        <dbReference type="SAM" id="Phobius"/>
    </source>
</evidence>
<dbReference type="EMBL" id="JARPTC010000011">
    <property type="protein sequence ID" value="MDO7787234.1"/>
    <property type="molecule type" value="Genomic_DNA"/>
</dbReference>
<keyword evidence="1" id="KW-0812">Transmembrane</keyword>
<dbReference type="Proteomes" id="UP001172911">
    <property type="component" value="Unassembled WGS sequence"/>
</dbReference>
<keyword evidence="1" id="KW-1133">Transmembrane helix</keyword>
<sequence>MTFEVDMWAILYGFFFTMKLVWPFIAVFVLAILLLAAIKRAVKR</sequence>
<protein>
    <submittedName>
        <fullName evidence="2">Uncharacterized protein</fullName>
    </submittedName>
</protein>
<dbReference type="RefSeq" id="WP_304542378.1">
    <property type="nucleotide sequence ID" value="NZ_JARPTC010000011.1"/>
</dbReference>
<organism evidence="2 3">
    <name type="scientific">Desulforamulus aquiferis</name>
    <dbReference type="NCBI Taxonomy" id="1397668"/>
    <lineage>
        <taxon>Bacteria</taxon>
        <taxon>Bacillati</taxon>
        <taxon>Bacillota</taxon>
        <taxon>Clostridia</taxon>
        <taxon>Eubacteriales</taxon>
        <taxon>Peptococcaceae</taxon>
        <taxon>Desulforamulus</taxon>
    </lineage>
</organism>